<keyword evidence="1" id="KW-0805">Transcription regulation</keyword>
<evidence type="ECO:0000313" key="5">
    <source>
        <dbReference type="EMBL" id="MBB6436166.1"/>
    </source>
</evidence>
<dbReference type="AlphaFoldDB" id="A0A7X0HEQ8"/>
<organism evidence="5 6">
    <name type="scientific">Streptomyces candidus</name>
    <dbReference type="NCBI Taxonomy" id="67283"/>
    <lineage>
        <taxon>Bacteria</taxon>
        <taxon>Bacillati</taxon>
        <taxon>Actinomycetota</taxon>
        <taxon>Actinomycetes</taxon>
        <taxon>Kitasatosporales</taxon>
        <taxon>Streptomycetaceae</taxon>
        <taxon>Streptomyces</taxon>
    </lineage>
</organism>
<dbReference type="InterPro" id="IPR000843">
    <property type="entry name" value="HTH_LacI"/>
</dbReference>
<keyword evidence="3" id="KW-0804">Transcription</keyword>
<accession>A0A7X0HEQ8</accession>
<dbReference type="Gene3D" id="3.40.50.2300">
    <property type="match status" value="2"/>
</dbReference>
<feature type="domain" description="HTH lacI-type" evidence="4">
    <location>
        <begin position="10"/>
        <end position="64"/>
    </location>
</feature>
<dbReference type="SMART" id="SM00354">
    <property type="entry name" value="HTH_LACI"/>
    <property type="match status" value="1"/>
</dbReference>
<dbReference type="PROSITE" id="PS00356">
    <property type="entry name" value="HTH_LACI_1"/>
    <property type="match status" value="1"/>
</dbReference>
<protein>
    <submittedName>
        <fullName evidence="5">DNA-binding LacI/PurR family transcriptional regulator</fullName>
    </submittedName>
</protein>
<dbReference type="GO" id="GO:0000976">
    <property type="term" value="F:transcription cis-regulatory region binding"/>
    <property type="evidence" value="ECO:0007669"/>
    <property type="project" value="TreeGrafter"/>
</dbReference>
<evidence type="ECO:0000256" key="2">
    <source>
        <dbReference type="ARBA" id="ARBA00023125"/>
    </source>
</evidence>
<dbReference type="Pfam" id="PF13377">
    <property type="entry name" value="Peripla_BP_3"/>
    <property type="match status" value="1"/>
</dbReference>
<dbReference type="InterPro" id="IPR010982">
    <property type="entry name" value="Lambda_DNA-bd_dom_sf"/>
</dbReference>
<dbReference type="Pfam" id="PF00356">
    <property type="entry name" value="LacI"/>
    <property type="match status" value="1"/>
</dbReference>
<keyword evidence="6" id="KW-1185">Reference proteome</keyword>
<dbReference type="EMBL" id="JACHEM010000005">
    <property type="protein sequence ID" value="MBB6436166.1"/>
    <property type="molecule type" value="Genomic_DNA"/>
</dbReference>
<dbReference type="SUPFAM" id="SSF53822">
    <property type="entry name" value="Periplasmic binding protein-like I"/>
    <property type="match status" value="1"/>
</dbReference>
<keyword evidence="2 5" id="KW-0238">DNA-binding</keyword>
<dbReference type="GO" id="GO:0003700">
    <property type="term" value="F:DNA-binding transcription factor activity"/>
    <property type="evidence" value="ECO:0007669"/>
    <property type="project" value="TreeGrafter"/>
</dbReference>
<dbReference type="SUPFAM" id="SSF47413">
    <property type="entry name" value="lambda repressor-like DNA-binding domains"/>
    <property type="match status" value="1"/>
</dbReference>
<comment type="caution">
    <text evidence="5">The sequence shown here is derived from an EMBL/GenBank/DDBJ whole genome shotgun (WGS) entry which is preliminary data.</text>
</comment>
<reference evidence="5 6" key="1">
    <citation type="submission" date="2020-08" db="EMBL/GenBank/DDBJ databases">
        <title>Genomic Encyclopedia of Type Strains, Phase IV (KMG-IV): sequencing the most valuable type-strain genomes for metagenomic binning, comparative biology and taxonomic classification.</title>
        <authorList>
            <person name="Goeker M."/>
        </authorList>
    </citation>
    <scope>NUCLEOTIDE SEQUENCE [LARGE SCALE GENOMIC DNA]</scope>
    <source>
        <strain evidence="5 6">DSM 40141</strain>
    </source>
</reference>
<dbReference type="PROSITE" id="PS50932">
    <property type="entry name" value="HTH_LACI_2"/>
    <property type="match status" value="1"/>
</dbReference>
<dbReference type="InterPro" id="IPR046335">
    <property type="entry name" value="LacI/GalR-like_sensor"/>
</dbReference>
<dbReference type="CDD" id="cd06267">
    <property type="entry name" value="PBP1_LacI_sugar_binding-like"/>
    <property type="match status" value="1"/>
</dbReference>
<evidence type="ECO:0000256" key="3">
    <source>
        <dbReference type="ARBA" id="ARBA00023163"/>
    </source>
</evidence>
<dbReference type="PANTHER" id="PTHR30146:SF109">
    <property type="entry name" value="HTH-TYPE TRANSCRIPTIONAL REGULATOR GALS"/>
    <property type="match status" value="1"/>
</dbReference>
<gene>
    <name evidence="5" type="ORF">HNQ79_002629</name>
</gene>
<dbReference type="Proteomes" id="UP000540423">
    <property type="component" value="Unassembled WGS sequence"/>
</dbReference>
<dbReference type="CDD" id="cd01392">
    <property type="entry name" value="HTH_LacI"/>
    <property type="match status" value="1"/>
</dbReference>
<dbReference type="InterPro" id="IPR028082">
    <property type="entry name" value="Peripla_BP_I"/>
</dbReference>
<evidence type="ECO:0000313" key="6">
    <source>
        <dbReference type="Proteomes" id="UP000540423"/>
    </source>
</evidence>
<proteinExistence type="predicted"/>
<dbReference type="PANTHER" id="PTHR30146">
    <property type="entry name" value="LACI-RELATED TRANSCRIPTIONAL REPRESSOR"/>
    <property type="match status" value="1"/>
</dbReference>
<evidence type="ECO:0000259" key="4">
    <source>
        <dbReference type="PROSITE" id="PS50932"/>
    </source>
</evidence>
<dbReference type="Gene3D" id="1.10.260.40">
    <property type="entry name" value="lambda repressor-like DNA-binding domains"/>
    <property type="match status" value="1"/>
</dbReference>
<sequence>MVTHGRTGPPTLEEVAAHAGVGRGTVSRVVNRAPGVKEATRLLVEQAISELGYVPNHAARALAGNRTGAVALIITDTERRFFAEPFYSEIVRAISAELADSETQLLLTLIRNDKERTRFTQYARAGGVDGVLLVSVHDRDPLPDMLTELELPLLLSGRRWAEESVSYVDSDNVGGARAAVRHLVETGRKAIATITGPLDMYVAQSRLRGYREAMVQAFGGVEPSWIAEGDFSEESGQRAATELLRRHPDLDAVFAASDLMAAGVLHTLRAAGRRVPEDVAVVGFDDTPFARHTDPQLTSVHQPVEEMGRTMVRMLLQDIDGRDAAWRHVVLRTTLVRRAST</sequence>
<name>A0A7X0HEQ8_9ACTN</name>
<dbReference type="RefSeq" id="WP_185030137.1">
    <property type="nucleotide sequence ID" value="NZ_BNBN01000005.1"/>
</dbReference>
<evidence type="ECO:0000256" key="1">
    <source>
        <dbReference type="ARBA" id="ARBA00023015"/>
    </source>
</evidence>